<dbReference type="GO" id="GO:0004180">
    <property type="term" value="F:carboxypeptidase activity"/>
    <property type="evidence" value="ECO:0007669"/>
    <property type="project" value="UniProtKB-KW"/>
</dbReference>
<evidence type="ECO:0000313" key="8">
    <source>
        <dbReference type="Proteomes" id="UP000564378"/>
    </source>
</evidence>
<dbReference type="InterPro" id="IPR036138">
    <property type="entry name" value="PBP_dimer_sf"/>
</dbReference>
<keyword evidence="4" id="KW-0812">Transmembrane</keyword>
<dbReference type="InterPro" id="IPR005311">
    <property type="entry name" value="PBP_dimer"/>
</dbReference>
<dbReference type="SUPFAM" id="SSF56519">
    <property type="entry name" value="Penicillin binding protein dimerisation domain"/>
    <property type="match status" value="1"/>
</dbReference>
<dbReference type="EMBL" id="JACJVJ010000001">
    <property type="protein sequence ID" value="MBC2776953.1"/>
    <property type="molecule type" value="Genomic_DNA"/>
</dbReference>
<keyword evidence="2" id="KW-0378">Hydrolase</keyword>
<feature type="domain" description="Penicillin-binding protein dimerisation" evidence="6">
    <location>
        <begin position="67"/>
        <end position="176"/>
    </location>
</feature>
<dbReference type="Proteomes" id="UP000564378">
    <property type="component" value="Unassembled WGS sequence"/>
</dbReference>
<sequence>MTRLVAQSAEVRKVSLRQQMQPIVQQRLMVVMLLLLFGVIAVTLRIGWLTILSGGEANAASTTGGLPPRADITDRNGVTLARTIDAWSIAIHPDRMISDPDELAPRLHALMPERSEQDYREILNSDRSFVYLRRRALPELVSQVNALGEPAMEYLREPERLYPQTNLAAHILGWVNLDGEGVTGMEAVLEERLTDPALRNDPVELSIDSRVQAAVQSELAEAMRRFNAIGAVGIVLDVHSGELLAMTSLPNFNPNAPSQSSDRARFNQATMGFYELGSTFKPITMAAAIEDGVVTDISRRYDAEEPLVVGRYTISDDHPQRRYLNVPETLVHSSNIVTARIADELGAERMQQVFRRLHFDEPVDFELPVRGRPIWPSYWARTTVMTTGYGHGIAVTPLHLANAYATLVNGGIYRPVTLTRLSGDDIPQGERVFSQATSDQMRGLLRLIVQEGTGRNADAEGFRVGGKTGTAEKAGEGGYRHHALVSTFAAAFPMDDPRYVVVIMLDEPHGDAGTGGASTAGWTAAPVVSRVVSRIGPLLGVIPSESRDIDTTRLQAMLWHPPSEREPEA</sequence>
<dbReference type="Gene3D" id="3.90.1310.10">
    <property type="entry name" value="Penicillin-binding protein 2a (Domain 2)"/>
    <property type="match status" value="1"/>
</dbReference>
<dbReference type="RefSeq" id="WP_185800201.1">
    <property type="nucleotide sequence ID" value="NZ_JACJVJ010000001.1"/>
</dbReference>
<dbReference type="Pfam" id="PF00905">
    <property type="entry name" value="Transpeptidase"/>
    <property type="match status" value="1"/>
</dbReference>
<comment type="subcellular location">
    <subcellularLocation>
        <location evidence="1">Membrane</location>
    </subcellularLocation>
</comment>
<dbReference type="InterPro" id="IPR050515">
    <property type="entry name" value="Beta-lactam/transpept"/>
</dbReference>
<name>A0A842HWV8_9SPHN</name>
<comment type="caution">
    <text evidence="7">The sequence shown here is derived from an EMBL/GenBank/DDBJ whole genome shotgun (WGS) entry which is preliminary data.</text>
</comment>
<organism evidence="7 8">
    <name type="scientific">Parasphingopyxis marina</name>
    <dbReference type="NCBI Taxonomy" id="2761622"/>
    <lineage>
        <taxon>Bacteria</taxon>
        <taxon>Pseudomonadati</taxon>
        <taxon>Pseudomonadota</taxon>
        <taxon>Alphaproteobacteria</taxon>
        <taxon>Sphingomonadales</taxon>
        <taxon>Sphingomonadaceae</taxon>
        <taxon>Parasphingopyxis</taxon>
    </lineage>
</organism>
<dbReference type="Pfam" id="PF03717">
    <property type="entry name" value="PBP_dimer"/>
    <property type="match status" value="1"/>
</dbReference>
<feature type="transmembrane region" description="Helical" evidence="4">
    <location>
        <begin position="28"/>
        <end position="48"/>
    </location>
</feature>
<evidence type="ECO:0000256" key="1">
    <source>
        <dbReference type="ARBA" id="ARBA00004370"/>
    </source>
</evidence>
<keyword evidence="4" id="KW-1133">Transmembrane helix</keyword>
<feature type="domain" description="Penicillin-binding protein transpeptidase" evidence="5">
    <location>
        <begin position="234"/>
        <end position="518"/>
    </location>
</feature>
<dbReference type="SUPFAM" id="SSF56601">
    <property type="entry name" value="beta-lactamase/transpeptidase-like"/>
    <property type="match status" value="1"/>
</dbReference>
<dbReference type="GO" id="GO:0005886">
    <property type="term" value="C:plasma membrane"/>
    <property type="evidence" value="ECO:0007669"/>
    <property type="project" value="TreeGrafter"/>
</dbReference>
<keyword evidence="8" id="KW-1185">Reference proteome</keyword>
<dbReference type="Gene3D" id="3.30.450.330">
    <property type="match status" value="1"/>
</dbReference>
<dbReference type="Gene3D" id="3.40.710.10">
    <property type="entry name" value="DD-peptidase/beta-lactamase superfamily"/>
    <property type="match status" value="1"/>
</dbReference>
<dbReference type="AlphaFoldDB" id="A0A842HWV8"/>
<dbReference type="InterPro" id="IPR001460">
    <property type="entry name" value="PCN-bd_Tpept"/>
</dbReference>
<evidence type="ECO:0000259" key="5">
    <source>
        <dbReference type="Pfam" id="PF00905"/>
    </source>
</evidence>
<evidence type="ECO:0000256" key="3">
    <source>
        <dbReference type="ARBA" id="ARBA00023136"/>
    </source>
</evidence>
<proteinExistence type="predicted"/>
<reference evidence="7 8" key="1">
    <citation type="submission" date="2020-08" db="EMBL/GenBank/DDBJ databases">
        <title>Draft genome sequence of Parasphingopyxis sp. GrpM-11.</title>
        <authorList>
            <person name="Oh J."/>
            <person name="Roh D.-H."/>
        </authorList>
    </citation>
    <scope>NUCLEOTIDE SEQUENCE [LARGE SCALE GENOMIC DNA]</scope>
    <source>
        <strain evidence="7 8">GrpM-11</strain>
    </source>
</reference>
<keyword evidence="2" id="KW-0121">Carboxypeptidase</keyword>
<protein>
    <submittedName>
        <fullName evidence="7">Penicillin-binding protein 2</fullName>
    </submittedName>
</protein>
<evidence type="ECO:0000256" key="4">
    <source>
        <dbReference type="SAM" id="Phobius"/>
    </source>
</evidence>
<evidence type="ECO:0000259" key="6">
    <source>
        <dbReference type="Pfam" id="PF03717"/>
    </source>
</evidence>
<evidence type="ECO:0000313" key="7">
    <source>
        <dbReference type="EMBL" id="MBC2776953.1"/>
    </source>
</evidence>
<keyword evidence="2" id="KW-0645">Protease</keyword>
<keyword evidence="3 4" id="KW-0472">Membrane</keyword>
<accession>A0A842HWV8</accession>
<gene>
    <name evidence="7" type="ORF">H6P80_04890</name>
</gene>
<dbReference type="InterPro" id="IPR012338">
    <property type="entry name" value="Beta-lactam/transpept-like"/>
</dbReference>
<dbReference type="GO" id="GO:0008658">
    <property type="term" value="F:penicillin binding"/>
    <property type="evidence" value="ECO:0007669"/>
    <property type="project" value="InterPro"/>
</dbReference>
<evidence type="ECO:0000256" key="2">
    <source>
        <dbReference type="ARBA" id="ARBA00022645"/>
    </source>
</evidence>
<dbReference type="PANTHER" id="PTHR30627:SF1">
    <property type="entry name" value="PEPTIDOGLYCAN D,D-TRANSPEPTIDASE FTSI"/>
    <property type="match status" value="1"/>
</dbReference>
<dbReference type="PANTHER" id="PTHR30627">
    <property type="entry name" value="PEPTIDOGLYCAN D,D-TRANSPEPTIDASE"/>
    <property type="match status" value="1"/>
</dbReference>
<dbReference type="GO" id="GO:0071555">
    <property type="term" value="P:cell wall organization"/>
    <property type="evidence" value="ECO:0007669"/>
    <property type="project" value="TreeGrafter"/>
</dbReference>